<keyword evidence="5 13" id="KW-0813">Transport</keyword>
<proteinExistence type="inferred from homology"/>
<dbReference type="HAMAP" id="MF_00233">
    <property type="entry name" value="LolB"/>
    <property type="match status" value="1"/>
</dbReference>
<feature type="chain" id="PRO_5008823382" description="Outer-membrane lipoprotein LolB" evidence="14">
    <location>
        <begin position="25"/>
        <end position="197"/>
    </location>
</feature>
<dbReference type="InterPro" id="IPR004565">
    <property type="entry name" value="OM_lipoprot_LolB"/>
</dbReference>
<dbReference type="Pfam" id="PF03550">
    <property type="entry name" value="LolB"/>
    <property type="match status" value="1"/>
</dbReference>
<comment type="function">
    <text evidence="13">Plays a critical role in the incorporation of lipoproteins in the outer membrane after they are released by the LolA protein.</text>
</comment>
<evidence type="ECO:0000256" key="1">
    <source>
        <dbReference type="ARBA" id="ARBA00004459"/>
    </source>
</evidence>
<evidence type="ECO:0000256" key="10">
    <source>
        <dbReference type="ARBA" id="ARBA00023186"/>
    </source>
</evidence>
<comment type="subunit">
    <text evidence="3 13">Monomer.</text>
</comment>
<evidence type="ECO:0000256" key="9">
    <source>
        <dbReference type="ARBA" id="ARBA00023139"/>
    </source>
</evidence>
<organism evidence="15 16">
    <name type="scientific">Arenimonas malthae CC-JY-1</name>
    <dbReference type="NCBI Taxonomy" id="1384054"/>
    <lineage>
        <taxon>Bacteria</taxon>
        <taxon>Pseudomonadati</taxon>
        <taxon>Pseudomonadota</taxon>
        <taxon>Gammaproteobacteria</taxon>
        <taxon>Lysobacterales</taxon>
        <taxon>Lysobacteraceae</taxon>
        <taxon>Arenimonas</taxon>
    </lineage>
</organism>
<evidence type="ECO:0000256" key="11">
    <source>
        <dbReference type="ARBA" id="ARBA00023237"/>
    </source>
</evidence>
<keyword evidence="9 13" id="KW-0564">Palmitate</keyword>
<evidence type="ECO:0000313" key="16">
    <source>
        <dbReference type="Proteomes" id="UP000029392"/>
    </source>
</evidence>
<evidence type="ECO:0000256" key="12">
    <source>
        <dbReference type="ARBA" id="ARBA00023288"/>
    </source>
</evidence>
<dbReference type="Gene3D" id="2.50.20.10">
    <property type="entry name" value="Lipoprotein localisation LolA/LolB/LppX"/>
    <property type="match status" value="1"/>
</dbReference>
<evidence type="ECO:0000256" key="3">
    <source>
        <dbReference type="ARBA" id="ARBA00011245"/>
    </source>
</evidence>
<evidence type="ECO:0000256" key="7">
    <source>
        <dbReference type="ARBA" id="ARBA00022927"/>
    </source>
</evidence>
<dbReference type="eggNOG" id="COG3017">
    <property type="taxonomic scope" value="Bacteria"/>
</dbReference>
<dbReference type="GO" id="GO:0044874">
    <property type="term" value="P:lipoprotein localization to outer membrane"/>
    <property type="evidence" value="ECO:0007669"/>
    <property type="project" value="UniProtKB-UniRule"/>
</dbReference>
<evidence type="ECO:0000313" key="15">
    <source>
        <dbReference type="EMBL" id="KFN51693.1"/>
    </source>
</evidence>
<keyword evidence="12 13" id="KW-0449">Lipoprotein</keyword>
<sequence length="197" mass="21097">MIRRLSLGLFALLLAACAPVPVRTGGDADLLAAQSAREAVLREEGSWRLTGRLAVSAGGEGGSGRLDWRQQADGYDIQLAAPVTRKSWRLVSRAGQVRLEGLEGGIREGADAEALLAEATGWDIPVAALADWARGARAPGPARIEFGPEGLPVLIVQQGWTVEYRDWLPGDTPRPRRVFAARDGATVRLVVESWGQP</sequence>
<protein>
    <recommendedName>
        <fullName evidence="4 13">Outer-membrane lipoprotein LolB</fullName>
    </recommendedName>
</protein>
<dbReference type="GO" id="GO:0015031">
    <property type="term" value="P:protein transport"/>
    <property type="evidence" value="ECO:0007669"/>
    <property type="project" value="UniProtKB-KW"/>
</dbReference>
<reference evidence="15 16" key="1">
    <citation type="submission" date="2013-09" db="EMBL/GenBank/DDBJ databases">
        <title>Genome sequencing of Arenimonas malthae.</title>
        <authorList>
            <person name="Chen F."/>
            <person name="Wang G."/>
        </authorList>
    </citation>
    <scope>NUCLEOTIDE SEQUENCE [LARGE SCALE GENOMIC DNA]</scope>
    <source>
        <strain evidence="15 16">CC-JY-1</strain>
    </source>
</reference>
<keyword evidence="11 13" id="KW-0998">Cell outer membrane</keyword>
<evidence type="ECO:0000256" key="13">
    <source>
        <dbReference type="HAMAP-Rule" id="MF_00233"/>
    </source>
</evidence>
<dbReference type="GO" id="GO:0009279">
    <property type="term" value="C:cell outer membrane"/>
    <property type="evidence" value="ECO:0007669"/>
    <property type="project" value="UniProtKB-SubCell"/>
</dbReference>
<dbReference type="OrthoDB" id="9797618at2"/>
<dbReference type="CDD" id="cd16326">
    <property type="entry name" value="LolB"/>
    <property type="match status" value="1"/>
</dbReference>
<keyword evidence="7 13" id="KW-0653">Protein transport</keyword>
<dbReference type="SUPFAM" id="SSF89392">
    <property type="entry name" value="Prokaryotic lipoproteins and lipoprotein localization factors"/>
    <property type="match status" value="1"/>
</dbReference>
<dbReference type="InterPro" id="IPR029046">
    <property type="entry name" value="LolA/LolB/LppX"/>
</dbReference>
<keyword evidence="10 13" id="KW-0143">Chaperone</keyword>
<comment type="caution">
    <text evidence="15">The sequence shown here is derived from an EMBL/GenBank/DDBJ whole genome shotgun (WGS) entry which is preliminary data.</text>
</comment>
<dbReference type="Proteomes" id="UP000029392">
    <property type="component" value="Unassembled WGS sequence"/>
</dbReference>
<dbReference type="NCBIfam" id="TIGR00548">
    <property type="entry name" value="lolB"/>
    <property type="match status" value="1"/>
</dbReference>
<feature type="signal peptide" evidence="14">
    <location>
        <begin position="1"/>
        <end position="24"/>
    </location>
</feature>
<evidence type="ECO:0000256" key="2">
    <source>
        <dbReference type="ARBA" id="ARBA00009696"/>
    </source>
</evidence>
<gene>
    <name evidence="13" type="primary">lolB</name>
    <name evidence="15" type="ORF">N790_14370</name>
</gene>
<evidence type="ECO:0000256" key="14">
    <source>
        <dbReference type="SAM" id="SignalP"/>
    </source>
</evidence>
<dbReference type="RefSeq" id="WP_043800764.1">
    <property type="nucleotide sequence ID" value="NZ_AVCH01000049.1"/>
</dbReference>
<dbReference type="PATRIC" id="fig|1384054.3.peg.643"/>
<dbReference type="AlphaFoldDB" id="A0A091BG51"/>
<comment type="subcellular location">
    <subcellularLocation>
        <location evidence="1 13">Cell outer membrane</location>
        <topology evidence="1 13">Lipid-anchor</topology>
    </subcellularLocation>
</comment>
<dbReference type="EMBL" id="AVCH01000049">
    <property type="protein sequence ID" value="KFN51693.1"/>
    <property type="molecule type" value="Genomic_DNA"/>
</dbReference>
<evidence type="ECO:0000256" key="8">
    <source>
        <dbReference type="ARBA" id="ARBA00023136"/>
    </source>
</evidence>
<keyword evidence="8 13" id="KW-0472">Membrane</keyword>
<comment type="similarity">
    <text evidence="2 13">Belongs to the LolB family.</text>
</comment>
<dbReference type="PROSITE" id="PS51257">
    <property type="entry name" value="PROKAR_LIPOPROTEIN"/>
    <property type="match status" value="1"/>
</dbReference>
<evidence type="ECO:0000256" key="5">
    <source>
        <dbReference type="ARBA" id="ARBA00022448"/>
    </source>
</evidence>
<evidence type="ECO:0000256" key="6">
    <source>
        <dbReference type="ARBA" id="ARBA00022729"/>
    </source>
</evidence>
<keyword evidence="6 13" id="KW-0732">Signal</keyword>
<accession>A0A091BG51</accession>
<evidence type="ECO:0000256" key="4">
    <source>
        <dbReference type="ARBA" id="ARBA00016202"/>
    </source>
</evidence>
<keyword evidence="16" id="KW-1185">Reference proteome</keyword>
<dbReference type="STRING" id="1384054.N790_14370"/>
<name>A0A091BG51_9GAMM</name>